<reference evidence="4" key="1">
    <citation type="submission" date="2017-03" db="EMBL/GenBank/DDBJ databases">
        <title>Genomes of endolithic fungi from Antarctica.</title>
        <authorList>
            <person name="Coleine C."/>
            <person name="Masonjones S."/>
            <person name="Stajich J.E."/>
        </authorList>
    </citation>
    <scope>NUCLEOTIDE SEQUENCE [LARGE SCALE GENOMIC DNA]</scope>
    <source>
        <strain evidence="4">CCFEE 5527</strain>
    </source>
</reference>
<evidence type="ECO:0000256" key="2">
    <source>
        <dbReference type="SAM" id="MobiDB-lite"/>
    </source>
</evidence>
<protein>
    <submittedName>
        <fullName evidence="3">Uncharacterized protein</fullName>
    </submittedName>
</protein>
<dbReference type="AlphaFoldDB" id="A0A1V8SA85"/>
<keyword evidence="1" id="KW-0175">Coiled coil</keyword>
<dbReference type="InParanoid" id="A0A1V8SA85"/>
<dbReference type="Proteomes" id="UP000192596">
    <property type="component" value="Unassembled WGS sequence"/>
</dbReference>
<feature type="coiled-coil region" evidence="1">
    <location>
        <begin position="230"/>
        <end position="257"/>
    </location>
</feature>
<gene>
    <name evidence="3" type="ORF">B0A48_17754</name>
</gene>
<proteinExistence type="predicted"/>
<dbReference type="EMBL" id="NAJO01000076">
    <property type="protein sequence ID" value="OQN95917.1"/>
    <property type="molecule type" value="Genomic_DNA"/>
</dbReference>
<accession>A0A1V8SA85</accession>
<evidence type="ECO:0000313" key="4">
    <source>
        <dbReference type="Proteomes" id="UP000192596"/>
    </source>
</evidence>
<sequence>MPYMYSVSHFYSRDPKELLGVVNPDTATISCVGHAPSKHRRCRVAITRHNVDAAHVVLGKLSRPGLASAEVKKLLLSLAGYTLCRRWHQDQAQEMANQWFPIFMSAGNWDNQDDSDDEINDRNASGDEDDAEIDELRLQLRALIARKRNARPPPDATYEGAQAYAEALVWPQRTREANEKCRAERARTVEASRHAEATRRAEKIRLAEEARVGEEARLALEARSAEDACLAEAAREAAGEQRRKVEHQAECEREKQEVEVRAGTECNRLAKETAEQYRRDGDWMVQEVHHVEAHPWRNAWTRCTVAFGKILC</sequence>
<dbReference type="STRING" id="1507870.A0A1V8SA85"/>
<evidence type="ECO:0000313" key="3">
    <source>
        <dbReference type="EMBL" id="OQN95917.1"/>
    </source>
</evidence>
<evidence type="ECO:0000256" key="1">
    <source>
        <dbReference type="SAM" id="Coils"/>
    </source>
</evidence>
<keyword evidence="4" id="KW-1185">Reference proteome</keyword>
<comment type="caution">
    <text evidence="3">The sequence shown here is derived from an EMBL/GenBank/DDBJ whole genome shotgun (WGS) entry which is preliminary data.</text>
</comment>
<name>A0A1V8SA85_9PEZI</name>
<feature type="region of interest" description="Disordered" evidence="2">
    <location>
        <begin position="109"/>
        <end position="130"/>
    </location>
</feature>
<organism evidence="3 4">
    <name type="scientific">Cryoendolithus antarcticus</name>
    <dbReference type="NCBI Taxonomy" id="1507870"/>
    <lineage>
        <taxon>Eukaryota</taxon>
        <taxon>Fungi</taxon>
        <taxon>Dikarya</taxon>
        <taxon>Ascomycota</taxon>
        <taxon>Pezizomycotina</taxon>
        <taxon>Dothideomycetes</taxon>
        <taxon>Dothideomycetidae</taxon>
        <taxon>Cladosporiales</taxon>
        <taxon>Cladosporiaceae</taxon>
        <taxon>Cryoendolithus</taxon>
    </lineage>
</organism>
<dbReference type="OrthoDB" id="8062037at2759"/>